<feature type="compositionally biased region" description="Basic and acidic residues" evidence="3">
    <location>
        <begin position="1181"/>
        <end position="1195"/>
    </location>
</feature>
<feature type="compositionally biased region" description="Acidic residues" evidence="3">
    <location>
        <begin position="709"/>
        <end position="723"/>
    </location>
</feature>
<dbReference type="Proteomes" id="UP001642484">
    <property type="component" value="Unassembled WGS sequence"/>
</dbReference>
<feature type="region of interest" description="Disordered" evidence="3">
    <location>
        <begin position="1176"/>
        <end position="1211"/>
    </location>
</feature>
<feature type="region of interest" description="Disordered" evidence="3">
    <location>
        <begin position="1257"/>
        <end position="1280"/>
    </location>
</feature>
<gene>
    <name evidence="4" type="ORF">CCMP2556_LOCUS34701</name>
</gene>
<feature type="region of interest" description="Disordered" evidence="3">
    <location>
        <begin position="675"/>
        <end position="723"/>
    </location>
</feature>
<sequence length="1510" mass="165626">MEVACELDPAAAFALNSNAKPQHIFWNASELRPDGQSFCYVHGNKCKIPNIEFDLYCGGFSCKSNSRQNPSRSAVDPCETKHWDSFLHCHQFVHRFRPACVLLENVCGIKLPRQAGKESVLSVVMEKLQTIEGYTWAHFELDSACLPDVRPRVYFFGSRLGQGSLSRIESNVQILKNFCSKQPWHHVQGFFLPYPDRSPFFIKSEGDIAMTELEKDEARAAYAVALAKARKKAATRVKGPLSENEILPSARESSHFPSCSPWMKAQLDIYAAVTQKLLNETGPEIVSPHPLADVSQSANRGPVCLEGFLPTLCTSSRIWSFADSVHRELLPEELVAAHGAERLELKVRTDLREQLQELYNTYGKEYSMFFVVDPKASSKSDGLRRLAHGDAKMYKTLGACLFENGLFRPQLDMLAMFDGRSVRTQGLITKHVLKPGFAAKLLPSRSAVPLRLMHHNREFSQSGWARARKGKTVFSATLPDPLETVFLAAGAERLSCLPLRQRICVDLPGDNNSKGWPNLSLRKLEDQQLNGITSQSKSLIFAGVGGSTKDMADPADALESGEDEEEEKDASAVVCLCPWEPCEEIYAELFHCFGPDETKKMLVVDLSVGSGMAAVAAARHGLKYIGFSHKQLQSDLVLETAVSSVVLAQSVDILSGKPHNGFPGRKIRVLSRAASLGAETQSTQTPGGPDLETSTSAGQQADPTGDGEVLTDSEKEDEERMAEDLGDSALQDLAQCGAVLASSNPAQLGKGLFWQGCSRTTAKATAGSIALDVRDNLMLVSARWFYRNLQNNPWLPSTGVYEHLLGVVREAPEPNASAEAVKQIIRAACTKRVGQRSADSGTGPLDQLGQDLLDHVCATIQAAVADGGPAEQSALTTLKQENSSKYSGLFQKAQLEEGQGFFKTVKNFSFAAQRIRVCFTIGKDPGRWLEHFAKPHRADLESHSLAIHDLAAKFFKTQFPDHEHTNSFAALDLEAELSWSQRKTLVHALAVQEGIPKDELWRQLAGSQGEDGAKVGLFARAWWFLENPASAPSSAGKRRKVSERGPFESKSGVAWVQTLAELRKEARQSRQLAVQVIEKALCLQCGTATVERWLGEVAQTELKKRAQHLCNWNLERAIKLNLQSLRGRRVGMAFQPDDLVDRPVSSASRVGGGVLFKASRYGLRAQQVYKDFFGEKPAPSRKLEGSADRSSEKPKLGNLQTHDSRKRTLQGELKSHAAAVKNVVQEATSAASALSWQPMVAAVKEVALARCEAGSGKRLRSAEDSVPGSSSDRKGLLPSGPLAEISRAQDHVAEKQVAVAKTTPPGGCVPYVDPKGGVFLYKLPAPAPTASLAKPLPESIQIFPANEAVRVPHWRRFSRSTKVAASDVVLCEDIRSDFFAAGSLLARLWGKRLADKQWCMTKTKGGTCIAFSPALQFHLHLYLHESFAIAHPELQTVLLDAVSSFAGANARQRLHAHLEEFPAKPAFPRLSYQIVSQPHLERVQVEGGKTSHLLNVERLFSRLSEVQRTS</sequence>
<organism evidence="4 5">
    <name type="scientific">Durusdinium trenchii</name>
    <dbReference type="NCBI Taxonomy" id="1381693"/>
    <lineage>
        <taxon>Eukaryota</taxon>
        <taxon>Sar</taxon>
        <taxon>Alveolata</taxon>
        <taxon>Dinophyceae</taxon>
        <taxon>Suessiales</taxon>
        <taxon>Symbiodiniaceae</taxon>
        <taxon>Durusdinium</taxon>
    </lineage>
</organism>
<keyword evidence="2" id="KW-0808">Transferase</keyword>
<dbReference type="SUPFAM" id="SSF53335">
    <property type="entry name" value="S-adenosyl-L-methionine-dependent methyltransferases"/>
    <property type="match status" value="1"/>
</dbReference>
<dbReference type="Pfam" id="PF00145">
    <property type="entry name" value="DNA_methylase"/>
    <property type="match status" value="1"/>
</dbReference>
<feature type="compositionally biased region" description="Polar residues" evidence="3">
    <location>
        <begin position="678"/>
        <end position="702"/>
    </location>
</feature>
<dbReference type="InterPro" id="IPR001525">
    <property type="entry name" value="C5_MeTfrase"/>
</dbReference>
<evidence type="ECO:0000256" key="1">
    <source>
        <dbReference type="ARBA" id="ARBA00022603"/>
    </source>
</evidence>
<keyword evidence="5" id="KW-1185">Reference proteome</keyword>
<accession>A0ABP0P441</accession>
<keyword evidence="1" id="KW-0489">Methyltransferase</keyword>
<dbReference type="Gene3D" id="3.40.50.150">
    <property type="entry name" value="Vaccinia Virus protein VP39"/>
    <property type="match status" value="1"/>
</dbReference>
<dbReference type="InterPro" id="IPR029063">
    <property type="entry name" value="SAM-dependent_MTases_sf"/>
</dbReference>
<evidence type="ECO:0000313" key="5">
    <source>
        <dbReference type="Proteomes" id="UP001642484"/>
    </source>
</evidence>
<evidence type="ECO:0000313" key="4">
    <source>
        <dbReference type="EMBL" id="CAK9070544.1"/>
    </source>
</evidence>
<evidence type="ECO:0008006" key="6">
    <source>
        <dbReference type="Google" id="ProtNLM"/>
    </source>
</evidence>
<evidence type="ECO:0000256" key="3">
    <source>
        <dbReference type="SAM" id="MobiDB-lite"/>
    </source>
</evidence>
<proteinExistence type="predicted"/>
<protein>
    <recommendedName>
        <fullName evidence="6">DNA (cytosine-5-)-methyltransferase</fullName>
    </recommendedName>
</protein>
<comment type="caution">
    <text evidence="4">The sequence shown here is derived from an EMBL/GenBank/DDBJ whole genome shotgun (WGS) entry which is preliminary data.</text>
</comment>
<evidence type="ECO:0000256" key="2">
    <source>
        <dbReference type="ARBA" id="ARBA00022679"/>
    </source>
</evidence>
<name>A0ABP0P441_9DINO</name>
<reference evidence="4 5" key="1">
    <citation type="submission" date="2024-02" db="EMBL/GenBank/DDBJ databases">
        <authorList>
            <person name="Chen Y."/>
            <person name="Shah S."/>
            <person name="Dougan E. K."/>
            <person name="Thang M."/>
            <person name="Chan C."/>
        </authorList>
    </citation>
    <scope>NUCLEOTIDE SEQUENCE [LARGE SCALE GENOMIC DNA]</scope>
</reference>
<dbReference type="EMBL" id="CAXAMN010022518">
    <property type="protein sequence ID" value="CAK9070544.1"/>
    <property type="molecule type" value="Genomic_DNA"/>
</dbReference>